<reference evidence="3" key="2">
    <citation type="submission" date="2023-11" db="UniProtKB">
        <authorList>
            <consortium name="WormBaseParasite"/>
        </authorList>
    </citation>
    <scope>IDENTIFICATION</scope>
</reference>
<evidence type="ECO:0000313" key="2">
    <source>
        <dbReference type="Proteomes" id="UP000050795"/>
    </source>
</evidence>
<organism evidence="2 3">
    <name type="scientific">Trichobilharzia regenti</name>
    <name type="common">Nasal bird schistosome</name>
    <dbReference type="NCBI Taxonomy" id="157069"/>
    <lineage>
        <taxon>Eukaryota</taxon>
        <taxon>Metazoa</taxon>
        <taxon>Spiralia</taxon>
        <taxon>Lophotrochozoa</taxon>
        <taxon>Platyhelminthes</taxon>
        <taxon>Trematoda</taxon>
        <taxon>Digenea</taxon>
        <taxon>Strigeidida</taxon>
        <taxon>Schistosomatoidea</taxon>
        <taxon>Schistosomatidae</taxon>
        <taxon>Trichobilharzia</taxon>
    </lineage>
</organism>
<dbReference type="PROSITE" id="PS50878">
    <property type="entry name" value="RT_POL"/>
    <property type="match status" value="1"/>
</dbReference>
<dbReference type="WBParaSite" id="TREG1_28750.1">
    <property type="protein sequence ID" value="TREG1_28750.1"/>
    <property type="gene ID" value="TREG1_28750"/>
</dbReference>
<feature type="domain" description="Reverse transcriptase" evidence="1">
    <location>
        <begin position="298"/>
        <end position="543"/>
    </location>
</feature>
<proteinExistence type="predicted"/>
<name>A0AA85JDT6_TRIRE</name>
<dbReference type="PRINTS" id="PR01345">
    <property type="entry name" value="CERVTRCPTASE"/>
</dbReference>
<reference evidence="2" key="1">
    <citation type="submission" date="2022-06" db="EMBL/GenBank/DDBJ databases">
        <authorList>
            <person name="Berger JAMES D."/>
            <person name="Berger JAMES D."/>
        </authorList>
    </citation>
    <scope>NUCLEOTIDE SEQUENCE [LARGE SCALE GENOMIC DNA]</scope>
</reference>
<dbReference type="AlphaFoldDB" id="A0AA85JDT6"/>
<keyword evidence="2" id="KW-1185">Reference proteome</keyword>
<evidence type="ECO:0000313" key="3">
    <source>
        <dbReference type="WBParaSite" id="TREG1_28750.1"/>
    </source>
</evidence>
<dbReference type="PANTHER" id="PTHR33332">
    <property type="entry name" value="REVERSE TRANSCRIPTASE DOMAIN-CONTAINING PROTEIN"/>
    <property type="match status" value="1"/>
</dbReference>
<protein>
    <recommendedName>
        <fullName evidence="1">Reverse transcriptase domain-containing protein</fullName>
    </recommendedName>
</protein>
<accession>A0AA85JDT6</accession>
<sequence length="752" mass="85940">MHAPTRYHPEHDPSTLDLVLTHQKEDVGNIRCLPPLGSSDHIVIAFTFRIHSLMHRPKSARPNIWKADIQGIRNAATVVDWSVDTSQTVEEAWVGFRNTLDCVTSPFIPWYTPRKPSHEPPWITSEIRMLLRRRKNLWDQFVMTGRENFQKDYRKIRNLCKYAINKSRIEYERRLVLDCVHYPKRFYSYIKRRTKTSSGIPSLITISGEAAESDEGKAENLSEYFCDVFSSDSTTQGYGEVTAIATQMPSIVVEHTKVLKLLSKLKPGKSPGPDGLHPKLLLSLADIIYIPLTEIFQMSLTQAKLPRDWKDAIISPIFKDGDRQLVSNYRPVSLTCIIAKVLETIIRDQLLAYVETHGLLAVEQHGFRPGRSCLTNLLLAREDWVEARDRDHLLDVVFIDLSKAFDKVSHLGLLSKLKGFGLDQCLCEWFRDYLMDRRQKVRVNGVLSGWKAVSSGVPQGTVLGPLLFLLYVNELPGILSSSSLLFADDIKVWKTVNNNEDRLALQNDLDKLAEWSSLWSLEMNARKSAVMHLGQKSYTSYSLGDAELPDVKEQKDLGIIVSNDLKTTANCSAAAAKAFRMLWAIRRAFKRLDEGMFQILYATYVRPHLEYCIQATSPCFKKEAHILERVQRVGTKLVSGISHLPYDKRMEHLNLFPLSYRRKRGDLILAYRILKGDLGTDLSNLFSPSRIHLRGHRKKVLKPRTIKIRAEFRFSHRVVNDWNSLPDSVVSAPSVNAFKEKLDLCRDILCKD</sequence>
<evidence type="ECO:0000259" key="1">
    <source>
        <dbReference type="PROSITE" id="PS50878"/>
    </source>
</evidence>
<dbReference type="InterPro" id="IPR000477">
    <property type="entry name" value="RT_dom"/>
</dbReference>
<dbReference type="InterPro" id="IPR043502">
    <property type="entry name" value="DNA/RNA_pol_sf"/>
</dbReference>
<dbReference type="CDD" id="cd01650">
    <property type="entry name" value="RT_nLTR_like"/>
    <property type="match status" value="1"/>
</dbReference>
<dbReference type="Proteomes" id="UP000050795">
    <property type="component" value="Unassembled WGS sequence"/>
</dbReference>
<dbReference type="Pfam" id="PF00078">
    <property type="entry name" value="RVT_1"/>
    <property type="match status" value="1"/>
</dbReference>
<dbReference type="SUPFAM" id="SSF56672">
    <property type="entry name" value="DNA/RNA polymerases"/>
    <property type="match status" value="1"/>
</dbReference>